<organism evidence="10 11">
    <name type="scientific">Thermoleptolyngbya sichuanensis A183</name>
    <dbReference type="NCBI Taxonomy" id="2737172"/>
    <lineage>
        <taxon>Bacteria</taxon>
        <taxon>Bacillati</taxon>
        <taxon>Cyanobacteriota</taxon>
        <taxon>Cyanophyceae</taxon>
        <taxon>Oculatellales</taxon>
        <taxon>Oculatellaceae</taxon>
        <taxon>Thermoleptolyngbya</taxon>
        <taxon>Thermoleptolyngbya sichuanensis</taxon>
    </lineage>
</organism>
<proteinExistence type="predicted"/>
<feature type="domain" description="HAMP" evidence="9">
    <location>
        <begin position="255"/>
        <end position="311"/>
    </location>
</feature>
<dbReference type="EC" id="2.7.13.3" evidence="2"/>
<evidence type="ECO:0000256" key="7">
    <source>
        <dbReference type="SAM" id="Coils"/>
    </source>
</evidence>
<accession>A0A6M8B5R7</accession>
<sequence>MQKVAMSQITSSASAAKLAERQRFWSLRWKLLTGFTLVFSTVFAVVYWWFYNFSTEKAIARLKQDLESTAIGTAHDIDAEELLALYKTGERNAEGFSDDPRYLHQLEWFETAHRISPNVYAYSFILGKPSENRRIGKPATTGDELEAIYLVDSLWRFLPERALPFLEPDKPSPYSLRAFQEGETVNRDLYTDQWGSWISAYTPIRDKNGKIVAVLGADIEADHVFEVQQQLRDRLLLSFLATYGTLFSLVYLLSGILSRPLKELSAAAERIGEGDYSQDLTALSKSEVQDEISTLARVFQLMVDKVRQREESLKQQVASLKIEIDQVKRQKQVREIVETDFFQDLVVKARRLRNRPMEE</sequence>
<dbReference type="PANTHER" id="PTHR45436:SF5">
    <property type="entry name" value="SENSOR HISTIDINE KINASE TRCS"/>
    <property type="match status" value="1"/>
</dbReference>
<evidence type="ECO:0000259" key="9">
    <source>
        <dbReference type="PROSITE" id="PS50885"/>
    </source>
</evidence>
<keyword evidence="6" id="KW-0902">Two-component regulatory system</keyword>
<dbReference type="GO" id="GO:0016020">
    <property type="term" value="C:membrane"/>
    <property type="evidence" value="ECO:0007669"/>
    <property type="project" value="InterPro"/>
</dbReference>
<keyword evidence="3" id="KW-0597">Phosphoprotein</keyword>
<dbReference type="InterPro" id="IPR003660">
    <property type="entry name" value="HAMP_dom"/>
</dbReference>
<keyword evidence="4" id="KW-0808">Transferase</keyword>
<dbReference type="KEGG" id="theu:HPC62_03940"/>
<reference evidence="10 11" key="1">
    <citation type="submission" date="2020-05" db="EMBL/GenBank/DDBJ databases">
        <title>Complete genome sequence of of a novel Thermoleptolyngbya strain isolated from hot springs of Ganzi, Sichuan China.</title>
        <authorList>
            <person name="Tang J."/>
            <person name="Daroch M."/>
            <person name="Li L."/>
            <person name="Waleron K."/>
            <person name="Waleron M."/>
            <person name="Waleron M."/>
        </authorList>
    </citation>
    <scope>NUCLEOTIDE SEQUENCE [LARGE SCALE GENOMIC DNA]</scope>
    <source>
        <strain evidence="10 11">PKUAC-SCTA183</strain>
    </source>
</reference>
<feature type="coiled-coil region" evidence="7">
    <location>
        <begin position="303"/>
        <end position="330"/>
    </location>
</feature>
<keyword evidence="7" id="KW-0175">Coiled coil</keyword>
<evidence type="ECO:0000256" key="8">
    <source>
        <dbReference type="SAM" id="Phobius"/>
    </source>
</evidence>
<dbReference type="GO" id="GO:0004673">
    <property type="term" value="F:protein histidine kinase activity"/>
    <property type="evidence" value="ECO:0007669"/>
    <property type="project" value="UniProtKB-EC"/>
</dbReference>
<keyword evidence="8" id="KW-1133">Transmembrane helix</keyword>
<dbReference type="Proteomes" id="UP000505210">
    <property type="component" value="Chromosome"/>
</dbReference>
<dbReference type="PANTHER" id="PTHR45436">
    <property type="entry name" value="SENSOR HISTIDINE KINASE YKOH"/>
    <property type="match status" value="1"/>
</dbReference>
<comment type="catalytic activity">
    <reaction evidence="1">
        <text>ATP + protein L-histidine = ADP + protein N-phospho-L-histidine.</text>
        <dbReference type="EC" id="2.7.13.3"/>
    </reaction>
</comment>
<dbReference type="GO" id="GO:0000160">
    <property type="term" value="P:phosphorelay signal transduction system"/>
    <property type="evidence" value="ECO:0007669"/>
    <property type="project" value="UniProtKB-KW"/>
</dbReference>
<evidence type="ECO:0000313" key="10">
    <source>
        <dbReference type="EMBL" id="QKD81442.1"/>
    </source>
</evidence>
<evidence type="ECO:0000256" key="4">
    <source>
        <dbReference type="ARBA" id="ARBA00022679"/>
    </source>
</evidence>
<dbReference type="CDD" id="cd18773">
    <property type="entry name" value="PDC1_HK_sensor"/>
    <property type="match status" value="1"/>
</dbReference>
<dbReference type="RefSeq" id="WP_172353840.1">
    <property type="nucleotide sequence ID" value="NZ_CP053661.1"/>
</dbReference>
<dbReference type="AlphaFoldDB" id="A0A6M8B5R7"/>
<keyword evidence="11" id="KW-1185">Reference proteome</keyword>
<dbReference type="Gene3D" id="6.10.340.10">
    <property type="match status" value="1"/>
</dbReference>
<dbReference type="InterPro" id="IPR050428">
    <property type="entry name" value="TCS_sensor_his_kinase"/>
</dbReference>
<protein>
    <recommendedName>
        <fullName evidence="2">histidine kinase</fullName>
        <ecNumber evidence="2">2.7.13.3</ecNumber>
    </recommendedName>
</protein>
<keyword evidence="5" id="KW-0418">Kinase</keyword>
<dbReference type="EMBL" id="CP053661">
    <property type="protein sequence ID" value="QKD81442.1"/>
    <property type="molecule type" value="Genomic_DNA"/>
</dbReference>
<evidence type="ECO:0000256" key="3">
    <source>
        <dbReference type="ARBA" id="ARBA00022553"/>
    </source>
</evidence>
<keyword evidence="8" id="KW-0812">Transmembrane</keyword>
<gene>
    <name evidence="10" type="ORF">HPC62_03940</name>
</gene>
<name>A0A6M8B5R7_9CYAN</name>
<keyword evidence="8" id="KW-0472">Membrane</keyword>
<evidence type="ECO:0000256" key="6">
    <source>
        <dbReference type="ARBA" id="ARBA00023012"/>
    </source>
</evidence>
<evidence type="ECO:0000256" key="2">
    <source>
        <dbReference type="ARBA" id="ARBA00012438"/>
    </source>
</evidence>
<dbReference type="Pfam" id="PF00672">
    <property type="entry name" value="HAMP"/>
    <property type="match status" value="1"/>
</dbReference>
<dbReference type="SUPFAM" id="SSF158472">
    <property type="entry name" value="HAMP domain-like"/>
    <property type="match status" value="1"/>
</dbReference>
<feature type="transmembrane region" description="Helical" evidence="8">
    <location>
        <begin position="31"/>
        <end position="51"/>
    </location>
</feature>
<evidence type="ECO:0000313" key="11">
    <source>
        <dbReference type="Proteomes" id="UP000505210"/>
    </source>
</evidence>
<feature type="transmembrane region" description="Helical" evidence="8">
    <location>
        <begin position="235"/>
        <end position="257"/>
    </location>
</feature>
<dbReference type="SMART" id="SM00304">
    <property type="entry name" value="HAMP"/>
    <property type="match status" value="1"/>
</dbReference>
<dbReference type="CDD" id="cd06225">
    <property type="entry name" value="HAMP"/>
    <property type="match status" value="1"/>
</dbReference>
<evidence type="ECO:0000256" key="1">
    <source>
        <dbReference type="ARBA" id="ARBA00000085"/>
    </source>
</evidence>
<dbReference type="PROSITE" id="PS50885">
    <property type="entry name" value="HAMP"/>
    <property type="match status" value="1"/>
</dbReference>
<evidence type="ECO:0000256" key="5">
    <source>
        <dbReference type="ARBA" id="ARBA00022777"/>
    </source>
</evidence>